<dbReference type="InterPro" id="IPR044643">
    <property type="entry name" value="TrpF_fam"/>
</dbReference>
<dbReference type="PANTHER" id="PTHR42894">
    <property type="entry name" value="N-(5'-PHOSPHORIBOSYL)ANTHRANILATE ISOMERASE"/>
    <property type="match status" value="1"/>
</dbReference>
<protein>
    <recommendedName>
        <fullName evidence="4 9">N-(5'-phosphoribosyl)anthranilate isomerase</fullName>
        <shortName evidence="9">PRAI</shortName>
        <ecNumber evidence="3 9">5.3.1.24</ecNumber>
    </recommendedName>
</protein>
<feature type="domain" description="N-(5'phosphoribosyl) anthranilate isomerase (PRAI)" evidence="10">
    <location>
        <begin position="6"/>
        <end position="209"/>
    </location>
</feature>
<dbReference type="CDD" id="cd00405">
    <property type="entry name" value="PRAI"/>
    <property type="match status" value="1"/>
</dbReference>
<accession>A0A506U503</accession>
<dbReference type="EMBL" id="VHLG01000012">
    <property type="protein sequence ID" value="TPW28436.1"/>
    <property type="molecule type" value="Genomic_DNA"/>
</dbReference>
<evidence type="ECO:0000256" key="7">
    <source>
        <dbReference type="ARBA" id="ARBA00023141"/>
    </source>
</evidence>
<evidence type="ECO:0000259" key="10">
    <source>
        <dbReference type="Pfam" id="PF00697"/>
    </source>
</evidence>
<dbReference type="EC" id="5.3.1.24" evidence="3 9"/>
<evidence type="ECO:0000256" key="3">
    <source>
        <dbReference type="ARBA" id="ARBA00012572"/>
    </source>
</evidence>
<dbReference type="InterPro" id="IPR011060">
    <property type="entry name" value="RibuloseP-bd_barrel"/>
</dbReference>
<dbReference type="RefSeq" id="WP_141150154.1">
    <property type="nucleotide sequence ID" value="NZ_VHLG01000012.1"/>
</dbReference>
<dbReference type="GO" id="GO:0004640">
    <property type="term" value="F:phosphoribosylanthranilate isomerase activity"/>
    <property type="evidence" value="ECO:0007669"/>
    <property type="project" value="UniProtKB-UniRule"/>
</dbReference>
<evidence type="ECO:0000256" key="2">
    <source>
        <dbReference type="ARBA" id="ARBA00004664"/>
    </source>
</evidence>
<dbReference type="Pfam" id="PF00697">
    <property type="entry name" value="PRAI"/>
    <property type="match status" value="1"/>
</dbReference>
<keyword evidence="12" id="KW-1185">Reference proteome</keyword>
<dbReference type="NCBIfam" id="NF002295">
    <property type="entry name" value="PRK01222.1-1"/>
    <property type="match status" value="1"/>
</dbReference>
<dbReference type="AlphaFoldDB" id="A0A506U503"/>
<evidence type="ECO:0000256" key="5">
    <source>
        <dbReference type="ARBA" id="ARBA00022605"/>
    </source>
</evidence>
<dbReference type="OrthoDB" id="9796196at2"/>
<dbReference type="Gene3D" id="3.20.20.70">
    <property type="entry name" value="Aldolase class I"/>
    <property type="match status" value="1"/>
</dbReference>
<dbReference type="GO" id="GO:0000162">
    <property type="term" value="P:L-tryptophan biosynthetic process"/>
    <property type="evidence" value="ECO:0007669"/>
    <property type="project" value="UniProtKB-UniRule"/>
</dbReference>
<dbReference type="UniPathway" id="UPA00035">
    <property type="reaction ID" value="UER00042"/>
</dbReference>
<dbReference type="Proteomes" id="UP000318801">
    <property type="component" value="Unassembled WGS sequence"/>
</dbReference>
<evidence type="ECO:0000256" key="8">
    <source>
        <dbReference type="ARBA" id="ARBA00023235"/>
    </source>
</evidence>
<dbReference type="InterPro" id="IPR001240">
    <property type="entry name" value="PRAI_dom"/>
</dbReference>
<gene>
    <name evidence="9" type="primary">trpF</name>
    <name evidence="11" type="ORF">FJU08_16590</name>
</gene>
<name>A0A506U503_9HYPH</name>
<organism evidence="11 12">
    <name type="scientific">Martelella alba</name>
    <dbReference type="NCBI Taxonomy" id="2590451"/>
    <lineage>
        <taxon>Bacteria</taxon>
        <taxon>Pseudomonadati</taxon>
        <taxon>Pseudomonadota</taxon>
        <taxon>Alphaproteobacteria</taxon>
        <taxon>Hyphomicrobiales</taxon>
        <taxon>Aurantimonadaceae</taxon>
        <taxon>Martelella</taxon>
    </lineage>
</organism>
<evidence type="ECO:0000313" key="12">
    <source>
        <dbReference type="Proteomes" id="UP000318801"/>
    </source>
</evidence>
<dbReference type="HAMAP" id="MF_00135">
    <property type="entry name" value="PRAI"/>
    <property type="match status" value="1"/>
</dbReference>
<reference evidence="11 12" key="1">
    <citation type="submission" date="2019-06" db="EMBL/GenBank/DDBJ databases">
        <authorList>
            <person name="Li M."/>
        </authorList>
    </citation>
    <scope>NUCLEOTIDE SEQUENCE [LARGE SCALE GENOMIC DNA]</scope>
    <source>
        <strain evidence="11 12">BGMRC2036</strain>
    </source>
</reference>
<comment type="pathway">
    <text evidence="2 9">Amino-acid biosynthesis; L-tryptophan biosynthesis; L-tryptophan from chorismate: step 3/5.</text>
</comment>
<evidence type="ECO:0000256" key="6">
    <source>
        <dbReference type="ARBA" id="ARBA00022822"/>
    </source>
</evidence>
<evidence type="ECO:0000313" key="11">
    <source>
        <dbReference type="EMBL" id="TPW28436.1"/>
    </source>
</evidence>
<evidence type="ECO:0000256" key="4">
    <source>
        <dbReference type="ARBA" id="ARBA00022272"/>
    </source>
</evidence>
<keyword evidence="7 9" id="KW-0057">Aromatic amino acid biosynthesis</keyword>
<comment type="caution">
    <text evidence="11">The sequence shown here is derived from an EMBL/GenBank/DDBJ whole genome shotgun (WGS) entry which is preliminary data.</text>
</comment>
<proteinExistence type="inferred from homology"/>
<evidence type="ECO:0000256" key="9">
    <source>
        <dbReference type="HAMAP-Rule" id="MF_00135"/>
    </source>
</evidence>
<sequence>MKRPDIKICGLSTEAAIDQVIARHASYVGFIFFEKSPRHVEPDIAGRLIEHVRGRAKTVAVTVNADNELLEEIVYAARPDFLQLHGNESPERVLTVKALFGLPVIKAFSIRTADDLMFVKEYDGIADKVLFDAKPPKGADLPGGNGVSFDWRLLEGLSENIDYFLSGGLNADNVAEALTRTGARALDVSSGVESAPGVKDPARIDAFFDAVDKAVARPATA</sequence>
<keyword evidence="5 9" id="KW-0028">Amino-acid biosynthesis</keyword>
<dbReference type="PANTHER" id="PTHR42894:SF1">
    <property type="entry name" value="N-(5'-PHOSPHORIBOSYL)ANTHRANILATE ISOMERASE"/>
    <property type="match status" value="1"/>
</dbReference>
<keyword evidence="6 9" id="KW-0822">Tryptophan biosynthesis</keyword>
<comment type="similarity">
    <text evidence="9">Belongs to the TrpF family.</text>
</comment>
<dbReference type="InterPro" id="IPR013785">
    <property type="entry name" value="Aldolase_TIM"/>
</dbReference>
<evidence type="ECO:0000256" key="1">
    <source>
        <dbReference type="ARBA" id="ARBA00001164"/>
    </source>
</evidence>
<dbReference type="SUPFAM" id="SSF51366">
    <property type="entry name" value="Ribulose-phoshate binding barrel"/>
    <property type="match status" value="1"/>
</dbReference>
<comment type="catalytic activity">
    <reaction evidence="1 9">
        <text>N-(5-phospho-beta-D-ribosyl)anthranilate = 1-(2-carboxyphenylamino)-1-deoxy-D-ribulose 5-phosphate</text>
        <dbReference type="Rhea" id="RHEA:21540"/>
        <dbReference type="ChEBI" id="CHEBI:18277"/>
        <dbReference type="ChEBI" id="CHEBI:58613"/>
        <dbReference type="EC" id="5.3.1.24"/>
    </reaction>
</comment>
<keyword evidence="8 9" id="KW-0413">Isomerase</keyword>